<dbReference type="PANTHER" id="PTHR43133">
    <property type="entry name" value="RNA POLYMERASE ECF-TYPE SIGMA FACTO"/>
    <property type="match status" value="1"/>
</dbReference>
<dbReference type="AlphaFoldDB" id="A0A936ZV37"/>
<keyword evidence="4" id="KW-0238">DNA-binding</keyword>
<evidence type="ECO:0000256" key="3">
    <source>
        <dbReference type="ARBA" id="ARBA00023082"/>
    </source>
</evidence>
<evidence type="ECO:0000259" key="6">
    <source>
        <dbReference type="Pfam" id="PF04542"/>
    </source>
</evidence>
<dbReference type="InterPro" id="IPR007627">
    <property type="entry name" value="RNA_pol_sigma70_r2"/>
</dbReference>
<dbReference type="Proteomes" id="UP000651057">
    <property type="component" value="Unassembled WGS sequence"/>
</dbReference>
<evidence type="ECO:0000256" key="2">
    <source>
        <dbReference type="ARBA" id="ARBA00023015"/>
    </source>
</evidence>
<dbReference type="InterPro" id="IPR039425">
    <property type="entry name" value="RNA_pol_sigma-70-like"/>
</dbReference>
<keyword evidence="3" id="KW-0731">Sigma factor</keyword>
<evidence type="ECO:0000256" key="5">
    <source>
        <dbReference type="ARBA" id="ARBA00023163"/>
    </source>
</evidence>
<dbReference type="EMBL" id="JAERQJ010000015">
    <property type="protein sequence ID" value="MBL0685937.1"/>
    <property type="molecule type" value="Genomic_DNA"/>
</dbReference>
<reference evidence="8" key="1">
    <citation type="submission" date="2021-01" db="EMBL/GenBank/DDBJ databases">
        <authorList>
            <person name="Zhong Y.L."/>
        </authorList>
    </citation>
    <scope>NUCLEOTIDE SEQUENCE</scope>
    <source>
        <strain evidence="8">KCTC 23302</strain>
    </source>
</reference>
<feature type="domain" description="RNA polymerase sigma factor 70 region 4 type 2" evidence="7">
    <location>
        <begin position="123"/>
        <end position="173"/>
    </location>
</feature>
<evidence type="ECO:0000313" key="8">
    <source>
        <dbReference type="EMBL" id="MBL0685937.1"/>
    </source>
</evidence>
<dbReference type="InterPro" id="IPR013325">
    <property type="entry name" value="RNA_pol_sigma_r2"/>
</dbReference>
<feature type="domain" description="RNA polymerase sigma-70 region 2" evidence="6">
    <location>
        <begin position="27"/>
        <end position="94"/>
    </location>
</feature>
<dbReference type="Gene3D" id="1.10.10.10">
    <property type="entry name" value="Winged helix-like DNA-binding domain superfamily/Winged helix DNA-binding domain"/>
    <property type="match status" value="1"/>
</dbReference>
<dbReference type="Gene3D" id="1.10.1740.10">
    <property type="match status" value="1"/>
</dbReference>
<proteinExistence type="inferred from homology"/>
<dbReference type="CDD" id="cd06171">
    <property type="entry name" value="Sigma70_r4"/>
    <property type="match status" value="1"/>
</dbReference>
<sequence length="182" mass="21537">MTTTDKIFDSLLVMQCQLGNKKAMELLVQRWHGRFCKQAYWYTNDIEVSKDVAQDSWSKILQKIHSLKDPNKFGSWALTIVTRCAIDWQRKHKKEQENINFYQKVNTSSQAHQDNDDMVFILLKKSIKELPKNQQIVLHLFYIEEYSIKQISKIMDVSTGTIKSRLFNAREKLKLILKKQKL</sequence>
<protein>
    <submittedName>
        <fullName evidence="8">RNA polymerase sigma factor</fullName>
    </submittedName>
</protein>
<comment type="similarity">
    <text evidence="1">Belongs to the sigma-70 factor family. ECF subfamily.</text>
</comment>
<name>A0A936ZV37_9FLAO</name>
<keyword evidence="2" id="KW-0805">Transcription regulation</keyword>
<dbReference type="SUPFAM" id="SSF88659">
    <property type="entry name" value="Sigma3 and sigma4 domains of RNA polymerase sigma factors"/>
    <property type="match status" value="1"/>
</dbReference>
<dbReference type="GO" id="GO:0006352">
    <property type="term" value="P:DNA-templated transcription initiation"/>
    <property type="evidence" value="ECO:0007669"/>
    <property type="project" value="InterPro"/>
</dbReference>
<dbReference type="InterPro" id="IPR013249">
    <property type="entry name" value="RNA_pol_sigma70_r4_t2"/>
</dbReference>
<organism evidence="8 9">
    <name type="scientific">Aquimarina mytili</name>
    <dbReference type="NCBI Taxonomy" id="874423"/>
    <lineage>
        <taxon>Bacteria</taxon>
        <taxon>Pseudomonadati</taxon>
        <taxon>Bacteroidota</taxon>
        <taxon>Flavobacteriia</taxon>
        <taxon>Flavobacteriales</taxon>
        <taxon>Flavobacteriaceae</taxon>
        <taxon>Aquimarina</taxon>
    </lineage>
</organism>
<dbReference type="RefSeq" id="WP_201924413.1">
    <property type="nucleotide sequence ID" value="NZ_BAABAX010000016.1"/>
</dbReference>
<dbReference type="GO" id="GO:0003677">
    <property type="term" value="F:DNA binding"/>
    <property type="evidence" value="ECO:0007669"/>
    <property type="project" value="UniProtKB-KW"/>
</dbReference>
<gene>
    <name evidence="8" type="ORF">JJQ60_20580</name>
</gene>
<keyword evidence="5" id="KW-0804">Transcription</keyword>
<dbReference type="NCBIfam" id="TIGR02937">
    <property type="entry name" value="sigma70-ECF"/>
    <property type="match status" value="1"/>
</dbReference>
<dbReference type="InterPro" id="IPR036388">
    <property type="entry name" value="WH-like_DNA-bd_sf"/>
</dbReference>
<keyword evidence="9" id="KW-1185">Reference proteome</keyword>
<dbReference type="PANTHER" id="PTHR43133:SF8">
    <property type="entry name" value="RNA POLYMERASE SIGMA FACTOR HI_1459-RELATED"/>
    <property type="match status" value="1"/>
</dbReference>
<dbReference type="SUPFAM" id="SSF88946">
    <property type="entry name" value="Sigma2 domain of RNA polymerase sigma factors"/>
    <property type="match status" value="1"/>
</dbReference>
<dbReference type="GO" id="GO:0016987">
    <property type="term" value="F:sigma factor activity"/>
    <property type="evidence" value="ECO:0007669"/>
    <property type="project" value="UniProtKB-KW"/>
</dbReference>
<accession>A0A936ZV37</accession>
<dbReference type="Pfam" id="PF08281">
    <property type="entry name" value="Sigma70_r4_2"/>
    <property type="match status" value="1"/>
</dbReference>
<dbReference type="Pfam" id="PF04542">
    <property type="entry name" value="Sigma70_r2"/>
    <property type="match status" value="1"/>
</dbReference>
<evidence type="ECO:0000259" key="7">
    <source>
        <dbReference type="Pfam" id="PF08281"/>
    </source>
</evidence>
<evidence type="ECO:0000256" key="1">
    <source>
        <dbReference type="ARBA" id="ARBA00010641"/>
    </source>
</evidence>
<dbReference type="InterPro" id="IPR014284">
    <property type="entry name" value="RNA_pol_sigma-70_dom"/>
</dbReference>
<dbReference type="InterPro" id="IPR013324">
    <property type="entry name" value="RNA_pol_sigma_r3/r4-like"/>
</dbReference>
<evidence type="ECO:0000256" key="4">
    <source>
        <dbReference type="ARBA" id="ARBA00023125"/>
    </source>
</evidence>
<evidence type="ECO:0000313" key="9">
    <source>
        <dbReference type="Proteomes" id="UP000651057"/>
    </source>
</evidence>
<comment type="caution">
    <text evidence="8">The sequence shown here is derived from an EMBL/GenBank/DDBJ whole genome shotgun (WGS) entry which is preliminary data.</text>
</comment>